<protein>
    <recommendedName>
        <fullName evidence="1">Ig-like domain-containing protein</fullName>
    </recommendedName>
</protein>
<gene>
    <name evidence="2" type="ORF">L596_004893</name>
</gene>
<proteinExistence type="predicted"/>
<dbReference type="STRING" id="34508.A0A4U8UX60"/>
<dbReference type="EMBL" id="AZBU02000001">
    <property type="protein sequence ID" value="TMS38090.1"/>
    <property type="molecule type" value="Genomic_DNA"/>
</dbReference>
<sequence>MLRLLSCGGESEDVINISNHSNCRPFTLKCPFTTPHGTYHITMTSSSFCYLPFSIKGALLSTVLLLYLHPTEALFIEKEQCPNGWKPAADECVRLVMHPSTYAEAARECSALGASLVDVVKGPSDRQLIIEDLSDIINDIFNKGYQELIWIVVGYEHIEESNDIMYDVWSRLEHNGENKDKTKIFALQRNARRIFNLTAITDKDAHPFICALTPLTRKVLLYKQALIPKGSPKILDDPQRQYLYFNRPDLNYIALPCKTRGQIVPRIKWYKSEVEEIDVNSPNSSYLISVGSLLVPVKKTLKSITSFHCTATNRYGTVRSLSILLRPAFIDPFRSKRLDAFPFGSRGGGVRIDCQAPQHYPSKYKCF</sequence>
<dbReference type="OrthoDB" id="428111at2759"/>
<dbReference type="SUPFAM" id="SSF56436">
    <property type="entry name" value="C-type lectin-like"/>
    <property type="match status" value="2"/>
</dbReference>
<keyword evidence="3" id="KW-1185">Reference proteome</keyword>
<name>A0A4U8UX60_STECR</name>
<dbReference type="InterPro" id="IPR036179">
    <property type="entry name" value="Ig-like_dom_sf"/>
</dbReference>
<dbReference type="InterPro" id="IPR007110">
    <property type="entry name" value="Ig-like_dom"/>
</dbReference>
<evidence type="ECO:0000313" key="3">
    <source>
        <dbReference type="Proteomes" id="UP000298663"/>
    </source>
</evidence>
<dbReference type="AlphaFoldDB" id="A0A4U8UX60"/>
<dbReference type="SUPFAM" id="SSF48726">
    <property type="entry name" value="Immunoglobulin"/>
    <property type="match status" value="1"/>
</dbReference>
<comment type="caution">
    <text evidence="2">The sequence shown here is derived from an EMBL/GenBank/DDBJ whole genome shotgun (WGS) entry which is preliminary data.</text>
</comment>
<dbReference type="PROSITE" id="PS50835">
    <property type="entry name" value="IG_LIKE"/>
    <property type="match status" value="1"/>
</dbReference>
<evidence type="ECO:0000313" key="2">
    <source>
        <dbReference type="EMBL" id="TMS38090.1"/>
    </source>
</evidence>
<feature type="domain" description="Ig-like" evidence="1">
    <location>
        <begin position="232"/>
        <end position="322"/>
    </location>
</feature>
<reference evidence="2 3" key="2">
    <citation type="journal article" date="2019" name="G3 (Bethesda)">
        <title>Hybrid Assembly of the Genome of the Entomopathogenic Nematode Steinernema carpocapsae Identifies the X-Chromosome.</title>
        <authorList>
            <person name="Serra L."/>
            <person name="Macchietto M."/>
            <person name="Macias-Munoz A."/>
            <person name="McGill C.J."/>
            <person name="Rodriguez I.M."/>
            <person name="Rodriguez B."/>
            <person name="Murad R."/>
            <person name="Mortazavi A."/>
        </authorList>
    </citation>
    <scope>NUCLEOTIDE SEQUENCE [LARGE SCALE GENOMIC DNA]</scope>
    <source>
        <strain evidence="2 3">ALL</strain>
    </source>
</reference>
<dbReference type="Proteomes" id="UP000298663">
    <property type="component" value="Unassembled WGS sequence"/>
</dbReference>
<organism evidence="2 3">
    <name type="scientific">Steinernema carpocapsae</name>
    <name type="common">Entomopathogenic nematode</name>
    <dbReference type="NCBI Taxonomy" id="34508"/>
    <lineage>
        <taxon>Eukaryota</taxon>
        <taxon>Metazoa</taxon>
        <taxon>Ecdysozoa</taxon>
        <taxon>Nematoda</taxon>
        <taxon>Chromadorea</taxon>
        <taxon>Rhabditida</taxon>
        <taxon>Tylenchina</taxon>
        <taxon>Panagrolaimomorpha</taxon>
        <taxon>Strongyloidoidea</taxon>
        <taxon>Steinernematidae</taxon>
        <taxon>Steinernema</taxon>
    </lineage>
</organism>
<dbReference type="InterPro" id="IPR016186">
    <property type="entry name" value="C-type_lectin-like/link_sf"/>
</dbReference>
<evidence type="ECO:0000259" key="1">
    <source>
        <dbReference type="PROSITE" id="PS50835"/>
    </source>
</evidence>
<dbReference type="Gene3D" id="2.60.40.10">
    <property type="entry name" value="Immunoglobulins"/>
    <property type="match status" value="1"/>
</dbReference>
<dbReference type="InterPro" id="IPR013783">
    <property type="entry name" value="Ig-like_fold"/>
</dbReference>
<reference evidence="2 3" key="1">
    <citation type="journal article" date="2015" name="Genome Biol.">
        <title>Comparative genomics of Steinernema reveals deeply conserved gene regulatory networks.</title>
        <authorList>
            <person name="Dillman A.R."/>
            <person name="Macchietto M."/>
            <person name="Porter C.F."/>
            <person name="Rogers A."/>
            <person name="Williams B."/>
            <person name="Antoshechkin I."/>
            <person name="Lee M.M."/>
            <person name="Goodwin Z."/>
            <person name="Lu X."/>
            <person name="Lewis E.E."/>
            <person name="Goodrich-Blair H."/>
            <person name="Stock S.P."/>
            <person name="Adams B.J."/>
            <person name="Sternberg P.W."/>
            <person name="Mortazavi A."/>
        </authorList>
    </citation>
    <scope>NUCLEOTIDE SEQUENCE [LARGE SCALE GENOMIC DNA]</scope>
    <source>
        <strain evidence="2 3">ALL</strain>
    </source>
</reference>
<accession>A0A4U8UX60</accession>
<dbReference type="InterPro" id="IPR016187">
    <property type="entry name" value="CTDL_fold"/>
</dbReference>
<dbReference type="Gene3D" id="3.10.100.10">
    <property type="entry name" value="Mannose-Binding Protein A, subunit A"/>
    <property type="match status" value="1"/>
</dbReference>